<dbReference type="CDD" id="cd00293">
    <property type="entry name" value="USP-like"/>
    <property type="match status" value="1"/>
</dbReference>
<dbReference type="RefSeq" id="WP_251740376.1">
    <property type="nucleotide sequence ID" value="NZ_JBHUOJ010000007.1"/>
</dbReference>
<sequence length="284" mass="32621">MEKKILIPTNFSKHSWNSLVFALKLYKKFPCTFYLINSYSSQKFFNETLPLAKADEDEQTEKEKSENGLERMMKGLIFRKENPKHQFEKISTEGNLVENVQDAVNKFGIDLIILGSQGDTAGISTSYDNQISKLTEKIQECPVLVIPETHEMSNEGGMEIVFPTNFKIPFKQRELRALIELAESLKASVRVLYINSESKPLAEKRETNKMELAKHLSDVHTTFHVLTQTTPTTGVHLFIEARDSNFLALYQRKKGFFSRLFSNPMTETINFDPKVPVLILKEYN</sequence>
<evidence type="ECO:0000313" key="3">
    <source>
        <dbReference type="Proteomes" id="UP001597438"/>
    </source>
</evidence>
<evidence type="ECO:0000259" key="1">
    <source>
        <dbReference type="Pfam" id="PF00582"/>
    </source>
</evidence>
<proteinExistence type="predicted"/>
<organism evidence="2 3">
    <name type="scientific">Christiangramia antarctica</name>
    <dbReference type="NCBI Taxonomy" id="2058158"/>
    <lineage>
        <taxon>Bacteria</taxon>
        <taxon>Pseudomonadati</taxon>
        <taxon>Bacteroidota</taxon>
        <taxon>Flavobacteriia</taxon>
        <taxon>Flavobacteriales</taxon>
        <taxon>Flavobacteriaceae</taxon>
        <taxon>Christiangramia</taxon>
    </lineage>
</organism>
<dbReference type="InterPro" id="IPR006016">
    <property type="entry name" value="UspA"/>
</dbReference>
<accession>A0ABW5WZR2</accession>
<dbReference type="Pfam" id="PF00582">
    <property type="entry name" value="Usp"/>
    <property type="match status" value="1"/>
</dbReference>
<keyword evidence="3" id="KW-1185">Reference proteome</keyword>
<name>A0ABW5WZR2_9FLAO</name>
<dbReference type="Proteomes" id="UP001597438">
    <property type="component" value="Unassembled WGS sequence"/>
</dbReference>
<feature type="domain" description="UspA" evidence="1">
    <location>
        <begin position="3"/>
        <end position="146"/>
    </location>
</feature>
<reference evidence="3" key="1">
    <citation type="journal article" date="2019" name="Int. J. Syst. Evol. Microbiol.">
        <title>The Global Catalogue of Microorganisms (GCM) 10K type strain sequencing project: providing services to taxonomists for standard genome sequencing and annotation.</title>
        <authorList>
            <consortium name="The Broad Institute Genomics Platform"/>
            <consortium name="The Broad Institute Genome Sequencing Center for Infectious Disease"/>
            <person name="Wu L."/>
            <person name="Ma J."/>
        </authorList>
    </citation>
    <scope>NUCLEOTIDE SEQUENCE [LARGE SCALE GENOMIC DNA]</scope>
    <source>
        <strain evidence="3">KCTC 52925</strain>
    </source>
</reference>
<dbReference type="EMBL" id="JBHUOJ010000007">
    <property type="protein sequence ID" value="MFD2832326.1"/>
    <property type="molecule type" value="Genomic_DNA"/>
</dbReference>
<comment type="caution">
    <text evidence="2">The sequence shown here is derived from an EMBL/GenBank/DDBJ whole genome shotgun (WGS) entry which is preliminary data.</text>
</comment>
<gene>
    <name evidence="2" type="ORF">ACFSYS_03445</name>
</gene>
<dbReference type="SUPFAM" id="SSF52402">
    <property type="entry name" value="Adenine nucleotide alpha hydrolases-like"/>
    <property type="match status" value="2"/>
</dbReference>
<protein>
    <submittedName>
        <fullName evidence="2">Universal stress protein</fullName>
    </submittedName>
</protein>
<dbReference type="Gene3D" id="3.40.50.12370">
    <property type="match status" value="1"/>
</dbReference>
<evidence type="ECO:0000313" key="2">
    <source>
        <dbReference type="EMBL" id="MFD2832326.1"/>
    </source>
</evidence>